<dbReference type="EMBL" id="JANUXX010000009">
    <property type="protein sequence ID" value="MCS4488772.1"/>
    <property type="molecule type" value="Genomic_DNA"/>
</dbReference>
<comment type="caution">
    <text evidence="1">The sequence shown here is derived from an EMBL/GenBank/DDBJ whole genome shotgun (WGS) entry which is preliminary data.</text>
</comment>
<name>A0ABT2FAA5_9STRE</name>
<sequence length="42" mass="5125">MTDDLSQGLYRKRQIGAEENSESTNREIVAFWNWERKNYFIK</sequence>
<organism evidence="1 2">
    <name type="scientific">Streptococcus sciuri</name>
    <dbReference type="NCBI Taxonomy" id="2973939"/>
    <lineage>
        <taxon>Bacteria</taxon>
        <taxon>Bacillati</taxon>
        <taxon>Bacillota</taxon>
        <taxon>Bacilli</taxon>
        <taxon>Lactobacillales</taxon>
        <taxon>Streptococcaceae</taxon>
        <taxon>Streptococcus</taxon>
    </lineage>
</organism>
<keyword evidence="2" id="KW-1185">Reference proteome</keyword>
<gene>
    <name evidence="1" type="ORF">NXS10_07365</name>
</gene>
<evidence type="ECO:0000313" key="1">
    <source>
        <dbReference type="EMBL" id="MCS4488772.1"/>
    </source>
</evidence>
<dbReference type="RefSeq" id="WP_259139170.1">
    <property type="nucleotide sequence ID" value="NZ_JANUXX010000009.1"/>
</dbReference>
<protein>
    <submittedName>
        <fullName evidence="1">Uncharacterized protein</fullName>
    </submittedName>
</protein>
<dbReference type="Proteomes" id="UP001206548">
    <property type="component" value="Unassembled WGS sequence"/>
</dbReference>
<accession>A0ABT2FAA5</accession>
<proteinExistence type="predicted"/>
<evidence type="ECO:0000313" key="2">
    <source>
        <dbReference type="Proteomes" id="UP001206548"/>
    </source>
</evidence>
<reference evidence="1 2" key="1">
    <citation type="journal article" date="2023" name="Int. J. Syst. Evol. Microbiol.">
        <title>Streptococcus sciuri sp. nov., Staphylococcus marylandisciuri sp. nov. and Staphylococcus americanisciuri sp. nov., isolated from faeces of eastern grey squirrel (Sciurus carolinensis).</title>
        <authorList>
            <person name="Volokhov D.V."/>
            <person name="Zagorodnyaya T.A."/>
            <person name="Furtak V.A."/>
            <person name="Nattanmai G."/>
            <person name="Randall L."/>
            <person name="Jose S."/>
            <person name="Gao Y."/>
            <person name="Eisenberg T."/>
            <person name="Delmonte P."/>
            <person name="Blom J."/>
            <person name="Mitchell K.K."/>
        </authorList>
    </citation>
    <scope>NUCLEOTIDE SEQUENCE [LARGE SCALE GENOMIC DNA]</scope>
    <source>
        <strain evidence="1 2">SQ9-PEA</strain>
    </source>
</reference>